<keyword evidence="17" id="KW-1185">Reference proteome</keyword>
<evidence type="ECO:0000256" key="13">
    <source>
        <dbReference type="PIRSR" id="PIRSR603816-1"/>
    </source>
</evidence>
<evidence type="ECO:0000313" key="17">
    <source>
        <dbReference type="Proteomes" id="UP001050975"/>
    </source>
</evidence>
<dbReference type="Gene3D" id="1.20.950.20">
    <property type="entry name" value="Transmembrane di-heme cytochromes, Chain C"/>
    <property type="match status" value="1"/>
</dbReference>
<evidence type="ECO:0000256" key="4">
    <source>
        <dbReference type="ARBA" id="ARBA00022617"/>
    </source>
</evidence>
<dbReference type="InterPro" id="IPR036197">
    <property type="entry name" value="NarG-like_sf"/>
</dbReference>
<organism evidence="16 17">
    <name type="scientific">Microseira wollei NIES-4236</name>
    <dbReference type="NCBI Taxonomy" id="2530354"/>
    <lineage>
        <taxon>Bacteria</taxon>
        <taxon>Bacillati</taxon>
        <taxon>Cyanobacteriota</taxon>
        <taxon>Cyanophyceae</taxon>
        <taxon>Oscillatoriophycideae</taxon>
        <taxon>Aerosakkonematales</taxon>
        <taxon>Aerosakkonemataceae</taxon>
        <taxon>Microseira</taxon>
    </lineage>
</organism>
<dbReference type="Pfam" id="PF02665">
    <property type="entry name" value="Nitrate_red_gam"/>
    <property type="match status" value="1"/>
</dbReference>
<keyword evidence="12 14" id="KW-0472">Membrane</keyword>
<dbReference type="SUPFAM" id="SSF103501">
    <property type="entry name" value="Respiratory nitrate reductase 1 gamma chain"/>
    <property type="match status" value="1"/>
</dbReference>
<evidence type="ECO:0000256" key="1">
    <source>
        <dbReference type="ARBA" id="ARBA00004651"/>
    </source>
</evidence>
<keyword evidence="8 14" id="KW-1133">Transmembrane helix</keyword>
<feature type="transmembrane region" description="Helical" evidence="14">
    <location>
        <begin position="91"/>
        <end position="111"/>
    </location>
</feature>
<keyword evidence="7" id="KW-0249">Electron transport</keyword>
<dbReference type="GO" id="GO:0005886">
    <property type="term" value="C:plasma membrane"/>
    <property type="evidence" value="ECO:0007669"/>
    <property type="project" value="UniProtKB-SubCell"/>
</dbReference>
<comment type="subcellular location">
    <subcellularLocation>
        <location evidence="1">Cell membrane</location>
        <topology evidence="1">Multi-pass membrane protein</topology>
    </subcellularLocation>
</comment>
<dbReference type="GO" id="GO:0046872">
    <property type="term" value="F:metal ion binding"/>
    <property type="evidence" value="ECO:0007669"/>
    <property type="project" value="UniProtKB-KW"/>
</dbReference>
<dbReference type="InterPro" id="IPR051936">
    <property type="entry name" value="Heme-iron_electron_transfer"/>
</dbReference>
<feature type="binding site" description="axial binding residue" evidence="13">
    <location>
        <position position="55"/>
    </location>
    <ligand>
        <name>heme b</name>
        <dbReference type="ChEBI" id="CHEBI:60344"/>
        <label>1</label>
    </ligand>
    <ligandPart>
        <name>Fe</name>
        <dbReference type="ChEBI" id="CHEBI:18248"/>
    </ligandPart>
</feature>
<dbReference type="GO" id="GO:0020037">
    <property type="term" value="F:heme binding"/>
    <property type="evidence" value="ECO:0007669"/>
    <property type="project" value="TreeGrafter"/>
</dbReference>
<keyword evidence="6" id="KW-0479">Metal-binding</keyword>
<dbReference type="PANTHER" id="PTHR30598:SF3">
    <property type="entry name" value="RESPIRATORY NITRATE REDUCTASE 1 GAMMA CHAIN"/>
    <property type="match status" value="1"/>
</dbReference>
<evidence type="ECO:0000256" key="9">
    <source>
        <dbReference type="ARBA" id="ARBA00023002"/>
    </source>
</evidence>
<feature type="transmembrane region" description="Helical" evidence="14">
    <location>
        <begin position="6"/>
        <end position="28"/>
    </location>
</feature>
<dbReference type="PANTHER" id="PTHR30598">
    <property type="entry name" value="NITRATE REDUCTASE PRIVATE CHAPERONE, REDOX ENZYME MATURATION PROTEIN REMP FAMILY"/>
    <property type="match status" value="1"/>
</dbReference>
<feature type="domain" description="NarG-like" evidence="15">
    <location>
        <begin position="4"/>
        <end position="219"/>
    </location>
</feature>
<feature type="binding site" description="axial binding residue" evidence="13">
    <location>
        <position position="183"/>
    </location>
    <ligand>
        <name>heme b</name>
        <dbReference type="ChEBI" id="CHEBI:60344"/>
        <label>1</label>
    </ligand>
    <ligandPart>
        <name>Fe</name>
        <dbReference type="ChEBI" id="CHEBI:18248"/>
    </ligandPart>
</feature>
<keyword evidence="9" id="KW-0560">Oxidoreductase</keyword>
<feature type="transmembrane region" description="Helical" evidence="14">
    <location>
        <begin position="170"/>
        <end position="194"/>
    </location>
</feature>
<dbReference type="InterPro" id="IPR023234">
    <property type="entry name" value="NarG-like_domain"/>
</dbReference>
<reference evidence="16" key="1">
    <citation type="submission" date="2019-10" db="EMBL/GenBank/DDBJ databases">
        <title>Draft genome sequece of Microseira wollei NIES-4236.</title>
        <authorList>
            <person name="Yamaguchi H."/>
            <person name="Suzuki S."/>
            <person name="Kawachi M."/>
        </authorList>
    </citation>
    <scope>NUCLEOTIDE SEQUENCE</scope>
    <source>
        <strain evidence="16">NIES-4236</strain>
    </source>
</reference>
<dbReference type="AlphaFoldDB" id="A0AAV3X5L0"/>
<feature type="binding site" description="axial binding residue" evidence="13">
    <location>
        <position position="65"/>
    </location>
    <ligand>
        <name>heme b</name>
        <dbReference type="ChEBI" id="CHEBI:60344"/>
        <label>1</label>
    </ligand>
    <ligandPart>
        <name>Fe</name>
        <dbReference type="ChEBI" id="CHEBI:18248"/>
    </ligandPart>
</feature>
<feature type="transmembrane region" description="Helical" evidence="14">
    <location>
        <begin position="123"/>
        <end position="145"/>
    </location>
</feature>
<comment type="caution">
    <text evidence="16">The sequence shown here is derived from an EMBL/GenBank/DDBJ whole genome shotgun (WGS) entry which is preliminary data.</text>
</comment>
<dbReference type="GO" id="GO:0008940">
    <property type="term" value="F:nitrate reductase activity"/>
    <property type="evidence" value="ECO:0007669"/>
    <property type="project" value="InterPro"/>
</dbReference>
<dbReference type="InterPro" id="IPR003816">
    <property type="entry name" value="Nitrate_red_gam"/>
</dbReference>
<evidence type="ECO:0000256" key="10">
    <source>
        <dbReference type="ARBA" id="ARBA00023004"/>
    </source>
</evidence>
<evidence type="ECO:0000256" key="14">
    <source>
        <dbReference type="SAM" id="Phobius"/>
    </source>
</evidence>
<feature type="binding site" description="axial binding residue" evidence="13">
    <location>
        <position position="201"/>
    </location>
    <ligand>
        <name>heme b</name>
        <dbReference type="ChEBI" id="CHEBI:60344"/>
        <label>1</label>
    </ligand>
    <ligandPart>
        <name>Fe</name>
        <dbReference type="ChEBI" id="CHEBI:18248"/>
    </ligandPart>
</feature>
<feature type="transmembrane region" description="Helical" evidence="14">
    <location>
        <begin position="48"/>
        <end position="71"/>
    </location>
</feature>
<keyword evidence="5 14" id="KW-0812">Transmembrane</keyword>
<name>A0AAV3X5L0_9CYAN</name>
<accession>A0AAV3X5L0</accession>
<evidence type="ECO:0000256" key="2">
    <source>
        <dbReference type="ARBA" id="ARBA00022448"/>
    </source>
</evidence>
<dbReference type="GO" id="GO:0009055">
    <property type="term" value="F:electron transfer activity"/>
    <property type="evidence" value="ECO:0007669"/>
    <property type="project" value="TreeGrafter"/>
</dbReference>
<evidence type="ECO:0000256" key="12">
    <source>
        <dbReference type="ARBA" id="ARBA00023136"/>
    </source>
</evidence>
<evidence type="ECO:0000259" key="15">
    <source>
        <dbReference type="Pfam" id="PF02665"/>
    </source>
</evidence>
<keyword evidence="2" id="KW-0813">Transport</keyword>
<evidence type="ECO:0000256" key="3">
    <source>
        <dbReference type="ARBA" id="ARBA00022475"/>
    </source>
</evidence>
<protein>
    <submittedName>
        <fullName evidence="16">Nitrate reductase-like protein NarX</fullName>
    </submittedName>
</protein>
<proteinExistence type="predicted"/>
<evidence type="ECO:0000256" key="8">
    <source>
        <dbReference type="ARBA" id="ARBA00022989"/>
    </source>
</evidence>
<evidence type="ECO:0000256" key="7">
    <source>
        <dbReference type="ARBA" id="ARBA00022982"/>
    </source>
</evidence>
<keyword evidence="11" id="KW-0534">Nitrate assimilation</keyword>
<dbReference type="NCBIfam" id="TIGR00351">
    <property type="entry name" value="narI"/>
    <property type="match status" value="1"/>
</dbReference>
<keyword evidence="10 13" id="KW-0408">Iron</keyword>
<evidence type="ECO:0000256" key="11">
    <source>
        <dbReference type="ARBA" id="ARBA00023063"/>
    </source>
</evidence>
<dbReference type="EMBL" id="BLAY01000002">
    <property type="protein sequence ID" value="GET35482.1"/>
    <property type="molecule type" value="Genomic_DNA"/>
</dbReference>
<dbReference type="GO" id="GO:0019645">
    <property type="term" value="P:anaerobic electron transport chain"/>
    <property type="evidence" value="ECO:0007669"/>
    <property type="project" value="TreeGrafter"/>
</dbReference>
<dbReference type="GO" id="GO:0042128">
    <property type="term" value="P:nitrate assimilation"/>
    <property type="evidence" value="ECO:0007669"/>
    <property type="project" value="UniProtKB-KW"/>
</dbReference>
<dbReference type="RefSeq" id="WP_226573041.1">
    <property type="nucleotide sequence ID" value="NZ_BLAY01000002.1"/>
</dbReference>
<sequence>MTINTLLFAIFPYMAIAVAIIVTCLRYFNNRFSYSSLSSQFLESKQLFWGSVSWHYGILVILAAHLIGFLMPRSLLAWNGVPWRLYVLESTGLAMGFLSLWGILVLIFRRISQARIRVVTSPMDLVLLLALLVQVVAGVWTAIFYRWGSSWYATSAVPYLRSLFLLNPDLSLVATLPVMVKVHIVGAFCLIGLLPFTRLVHFLSVPLQYVWRPPQVVVWNQRFSYGDATRTPSRMAEHS</sequence>
<evidence type="ECO:0000313" key="16">
    <source>
        <dbReference type="EMBL" id="GET35482.1"/>
    </source>
</evidence>
<evidence type="ECO:0000256" key="5">
    <source>
        <dbReference type="ARBA" id="ARBA00022692"/>
    </source>
</evidence>
<keyword evidence="3" id="KW-1003">Cell membrane</keyword>
<dbReference type="GO" id="GO:0009325">
    <property type="term" value="C:nitrate reductase complex"/>
    <property type="evidence" value="ECO:0007669"/>
    <property type="project" value="InterPro"/>
</dbReference>
<evidence type="ECO:0000256" key="6">
    <source>
        <dbReference type="ARBA" id="ARBA00022723"/>
    </source>
</evidence>
<keyword evidence="4 13" id="KW-0349">Heme</keyword>
<gene>
    <name evidence="16" type="primary">narX_1</name>
    <name evidence="16" type="ORF">MiSe_02240</name>
</gene>
<dbReference type="Proteomes" id="UP001050975">
    <property type="component" value="Unassembled WGS sequence"/>
</dbReference>